<organism evidence="3 4">
    <name type="scientific">Westerdykella ornata</name>
    <dbReference type="NCBI Taxonomy" id="318751"/>
    <lineage>
        <taxon>Eukaryota</taxon>
        <taxon>Fungi</taxon>
        <taxon>Dikarya</taxon>
        <taxon>Ascomycota</taxon>
        <taxon>Pezizomycotina</taxon>
        <taxon>Dothideomycetes</taxon>
        <taxon>Pleosporomycetidae</taxon>
        <taxon>Pleosporales</taxon>
        <taxon>Sporormiaceae</taxon>
        <taxon>Westerdykella</taxon>
    </lineage>
</organism>
<keyword evidence="4" id="KW-1185">Reference proteome</keyword>
<protein>
    <submittedName>
        <fullName evidence="3">Alpha/beta-hydrolase</fullName>
    </submittedName>
</protein>
<evidence type="ECO:0000313" key="3">
    <source>
        <dbReference type="EMBL" id="KAF2275445.1"/>
    </source>
</evidence>
<keyword evidence="1" id="KW-0812">Transmembrane</keyword>
<dbReference type="OrthoDB" id="6431331at2759"/>
<name>A0A6A6JGQ4_WESOR</name>
<dbReference type="GeneID" id="54554175"/>
<dbReference type="Proteomes" id="UP000800097">
    <property type="component" value="Unassembled WGS sequence"/>
</dbReference>
<dbReference type="PANTHER" id="PTHR43689:SF8">
    <property type="entry name" value="ALPHA_BETA-HYDROLASES SUPERFAMILY PROTEIN"/>
    <property type="match status" value="1"/>
</dbReference>
<dbReference type="Gene3D" id="3.40.50.1820">
    <property type="entry name" value="alpha/beta hydrolase"/>
    <property type="match status" value="1"/>
</dbReference>
<sequence length="483" mass="53085">MLGTLALRGFSFAYGLVGFVLLTATAALRDGAFTRNRRPSEKEDEEFEKGTFPSRLVSAHMANKQLAQKLYWDLSNNPLPGFKHMFYKLENGVQLHYVTNAVGPNLGSGKNVAIFIHGFPDSYVLWRKILTSPALSSHILIAVDLPGYGGSDSLEKYDPDHVLETMTWFILGMREQYLSDGGKLIMVTHDWGTIVGARLASEANQLADRWILANGVIPQHVRSTVQSLLASSRQMLHTFMRNPTNTALLRKSFSTVGPMFSQLGQSFYVFTLNLPMPLSSFVVRMGNFWFVRLLLLVQAEKEGTGSETLGELLAASFGPALPGEALQSSNPDHQYGESVMKRIPDHGMSQKIRVYREGLALSPWTKSLEAIAALSEISRGRSFSASGRALFDDGPPGALKVPATLVWGNKDPAGDRRLALSGLSDYLTRRSDIVMVKEGGHWLPTEEVGAKVIADVTEWALTGEKTPLKEKLVDAEGITIQST</sequence>
<keyword evidence="3" id="KW-0378">Hydrolase</keyword>
<proteinExistence type="predicted"/>
<feature type="domain" description="AB hydrolase-1" evidence="2">
    <location>
        <begin position="114"/>
        <end position="443"/>
    </location>
</feature>
<evidence type="ECO:0000313" key="4">
    <source>
        <dbReference type="Proteomes" id="UP000800097"/>
    </source>
</evidence>
<feature type="transmembrane region" description="Helical" evidence="1">
    <location>
        <begin position="6"/>
        <end position="28"/>
    </location>
</feature>
<dbReference type="AlphaFoldDB" id="A0A6A6JGQ4"/>
<dbReference type="InterPro" id="IPR000639">
    <property type="entry name" value="Epox_hydrolase-like"/>
</dbReference>
<keyword evidence="1" id="KW-0472">Membrane</keyword>
<dbReference type="InterPro" id="IPR029058">
    <property type="entry name" value="AB_hydrolase_fold"/>
</dbReference>
<dbReference type="PANTHER" id="PTHR43689">
    <property type="entry name" value="HYDROLASE"/>
    <property type="match status" value="1"/>
</dbReference>
<evidence type="ECO:0000256" key="1">
    <source>
        <dbReference type="SAM" id="Phobius"/>
    </source>
</evidence>
<dbReference type="GO" id="GO:0016787">
    <property type="term" value="F:hydrolase activity"/>
    <property type="evidence" value="ECO:0007669"/>
    <property type="project" value="UniProtKB-KW"/>
</dbReference>
<accession>A0A6A6JGQ4</accession>
<dbReference type="RefSeq" id="XP_033652984.1">
    <property type="nucleotide sequence ID" value="XM_033801000.1"/>
</dbReference>
<dbReference type="SUPFAM" id="SSF53474">
    <property type="entry name" value="alpha/beta-Hydrolases"/>
    <property type="match status" value="1"/>
</dbReference>
<reference evidence="3" key="1">
    <citation type="journal article" date="2020" name="Stud. Mycol.">
        <title>101 Dothideomycetes genomes: a test case for predicting lifestyles and emergence of pathogens.</title>
        <authorList>
            <person name="Haridas S."/>
            <person name="Albert R."/>
            <person name="Binder M."/>
            <person name="Bloem J."/>
            <person name="Labutti K."/>
            <person name="Salamov A."/>
            <person name="Andreopoulos B."/>
            <person name="Baker S."/>
            <person name="Barry K."/>
            <person name="Bills G."/>
            <person name="Bluhm B."/>
            <person name="Cannon C."/>
            <person name="Castanera R."/>
            <person name="Culley D."/>
            <person name="Daum C."/>
            <person name="Ezra D."/>
            <person name="Gonzalez J."/>
            <person name="Henrissat B."/>
            <person name="Kuo A."/>
            <person name="Liang C."/>
            <person name="Lipzen A."/>
            <person name="Lutzoni F."/>
            <person name="Magnuson J."/>
            <person name="Mondo S."/>
            <person name="Nolan M."/>
            <person name="Ohm R."/>
            <person name="Pangilinan J."/>
            <person name="Park H.-J."/>
            <person name="Ramirez L."/>
            <person name="Alfaro M."/>
            <person name="Sun H."/>
            <person name="Tritt A."/>
            <person name="Yoshinaga Y."/>
            <person name="Zwiers L.-H."/>
            <person name="Turgeon B."/>
            <person name="Goodwin S."/>
            <person name="Spatafora J."/>
            <person name="Crous P."/>
            <person name="Grigoriev I."/>
        </authorList>
    </citation>
    <scope>NUCLEOTIDE SEQUENCE</scope>
    <source>
        <strain evidence="3">CBS 379.55</strain>
    </source>
</reference>
<keyword evidence="1" id="KW-1133">Transmembrane helix</keyword>
<dbReference type="Pfam" id="PF00561">
    <property type="entry name" value="Abhydrolase_1"/>
    <property type="match status" value="1"/>
</dbReference>
<dbReference type="InterPro" id="IPR000073">
    <property type="entry name" value="AB_hydrolase_1"/>
</dbReference>
<gene>
    <name evidence="3" type="ORF">EI97DRAFT_459352</name>
</gene>
<dbReference type="PRINTS" id="PR00412">
    <property type="entry name" value="EPOXHYDRLASE"/>
</dbReference>
<dbReference type="EMBL" id="ML986497">
    <property type="protein sequence ID" value="KAF2275445.1"/>
    <property type="molecule type" value="Genomic_DNA"/>
</dbReference>
<evidence type="ECO:0000259" key="2">
    <source>
        <dbReference type="Pfam" id="PF00561"/>
    </source>
</evidence>